<evidence type="ECO:0000313" key="3">
    <source>
        <dbReference type="Proteomes" id="UP000034491"/>
    </source>
</evidence>
<protein>
    <submittedName>
        <fullName evidence="2">Alpha/beta hydrolase</fullName>
    </submittedName>
</protein>
<dbReference type="GO" id="GO:0016787">
    <property type="term" value="F:hydrolase activity"/>
    <property type="evidence" value="ECO:0007669"/>
    <property type="project" value="UniProtKB-KW"/>
</dbReference>
<dbReference type="InterPro" id="IPR026555">
    <property type="entry name" value="NSL3/Tex30"/>
</dbReference>
<dbReference type="Gene3D" id="3.40.50.1820">
    <property type="entry name" value="alpha/beta hydrolase"/>
    <property type="match status" value="1"/>
</dbReference>
<dbReference type="OrthoDB" id="652634at2"/>
<keyword evidence="2" id="KW-0378">Hydrolase</keyword>
<evidence type="ECO:0000313" key="2">
    <source>
        <dbReference type="EMBL" id="KKJ76329.1"/>
    </source>
</evidence>
<dbReference type="Proteomes" id="UP000034491">
    <property type="component" value="Unassembled WGS sequence"/>
</dbReference>
<evidence type="ECO:0000259" key="1">
    <source>
        <dbReference type="Pfam" id="PF20408"/>
    </source>
</evidence>
<comment type="caution">
    <text evidence="2">The sequence shown here is derived from an EMBL/GenBank/DDBJ whole genome shotgun (WGS) entry which is preliminary data.</text>
</comment>
<dbReference type="RefSeq" id="WP_046508341.1">
    <property type="nucleotide sequence ID" value="NZ_LANI01000020.1"/>
</dbReference>
<dbReference type="PANTHER" id="PTHR13136:SF11">
    <property type="entry name" value="TESTIS-EXPRESSED PROTEIN 30"/>
    <property type="match status" value="1"/>
</dbReference>
<dbReference type="InterPro" id="IPR046879">
    <property type="entry name" value="KANL3/Tex30_Abhydrolase"/>
</dbReference>
<accession>A0A0M2R7F9</accession>
<dbReference type="AlphaFoldDB" id="A0A0M2R7F9"/>
<proteinExistence type="predicted"/>
<organism evidence="2 3">
    <name type="scientific">Kiloniella litopenaei</name>
    <dbReference type="NCBI Taxonomy" id="1549748"/>
    <lineage>
        <taxon>Bacteria</taxon>
        <taxon>Pseudomonadati</taxon>
        <taxon>Pseudomonadota</taxon>
        <taxon>Alphaproteobacteria</taxon>
        <taxon>Rhodospirillales</taxon>
        <taxon>Kiloniellaceae</taxon>
        <taxon>Kiloniella</taxon>
    </lineage>
</organism>
<gene>
    <name evidence="2" type="ORF">WH95_14040</name>
</gene>
<sequence>MTSIHFLQNGPDKPRDTAKATILFAHGSGAPMDTDFMNYFAEKLGNDGHHVVRFEFPFMAERRATGKKRPPDRAPKLLEFWRQIISQHPQRPLYIMGKSLGGRMASMIADDVNVTGTICPGYPFHPPGKPEKTRTDHLESMETSCLIIQGTRDPFGKPDEVEHYKLSDKIKIFWSEDGDHNLTPRKRSGRTAEQNWSEAIDVINAFIDETNK</sequence>
<keyword evidence="3" id="KW-1185">Reference proteome</keyword>
<dbReference type="SUPFAM" id="SSF53474">
    <property type="entry name" value="alpha/beta-Hydrolases"/>
    <property type="match status" value="1"/>
</dbReference>
<reference evidence="2 3" key="1">
    <citation type="submission" date="2015-03" db="EMBL/GenBank/DDBJ databases">
        <title>Genome sequence of Kiloniella sp. P1-1, isolated from the gut microflora of Pacific white shrimp, Penaeus vannamei.</title>
        <authorList>
            <person name="Shao Z."/>
            <person name="Wang L."/>
            <person name="Li X."/>
        </authorList>
    </citation>
    <scope>NUCLEOTIDE SEQUENCE [LARGE SCALE GENOMIC DNA]</scope>
    <source>
        <strain evidence="2 3">P1-1</strain>
    </source>
</reference>
<dbReference type="InterPro" id="IPR029058">
    <property type="entry name" value="AB_hydrolase_fold"/>
</dbReference>
<feature type="domain" description="KANL3/Tex30 alpha/beta hydrolase-like" evidence="1">
    <location>
        <begin position="19"/>
        <end position="207"/>
    </location>
</feature>
<dbReference type="EMBL" id="LANI01000020">
    <property type="protein sequence ID" value="KKJ76329.1"/>
    <property type="molecule type" value="Genomic_DNA"/>
</dbReference>
<name>A0A0M2R7F9_9PROT</name>
<dbReference type="PANTHER" id="PTHR13136">
    <property type="entry name" value="TESTIS DEVELOPMENT PROTEIN PRTD"/>
    <property type="match status" value="1"/>
</dbReference>
<dbReference type="Pfam" id="PF20408">
    <property type="entry name" value="Abhydrolase_11"/>
    <property type="match status" value="1"/>
</dbReference>
<dbReference type="STRING" id="1549748.WH95_14040"/>
<dbReference type="PATRIC" id="fig|1549748.8.peg.1547"/>